<comment type="caution">
    <text evidence="4">The sequence shown here is derived from an EMBL/GenBank/DDBJ whole genome shotgun (WGS) entry which is preliminary data.</text>
</comment>
<name>A0ABQ1PX75_9ENTE</name>
<keyword evidence="4" id="KW-0255">Endonuclease</keyword>
<dbReference type="InterPro" id="IPR052906">
    <property type="entry name" value="Type_IV_Methyl-Rstrct_Enzyme"/>
</dbReference>
<keyword evidence="5" id="KW-1185">Reference proteome</keyword>
<dbReference type="InterPro" id="IPR025745">
    <property type="entry name" value="Mrr-like_N_dom"/>
</dbReference>
<evidence type="ECO:0000313" key="5">
    <source>
        <dbReference type="Proteomes" id="UP000630615"/>
    </source>
</evidence>
<sequence length="318" mass="36056">MNRDWQKLKKSSNQIPTNESLLPYILEVLKNGEEVTNQVVIKRVNEFLKIPESISAIKYPKYPDSEGILTNRFSFALSTLYKAKAIERPNRGIYKITEEGLSLLNQFGENLTKKIVEQQPSYKEYMEELAVRNERSGNRLILKNDSKTINNEVEALITTQNNEVAIELLDKVRLVEPYFFEKLVVDLLVSMGYSGENGEAKVTSRTNDGGIDGIINQDPLGTSTVYIQAKRYKESNTVSRPDIQSFYGALAGVNADRGVFITTSKFSIGAQEFAKNQGIVLIDGIKLTELMMQYSVGIEEAKVYKQFRINNDYFEENT</sequence>
<dbReference type="Pfam" id="PF14338">
    <property type="entry name" value="Mrr_N"/>
    <property type="match status" value="1"/>
</dbReference>
<evidence type="ECO:0000259" key="2">
    <source>
        <dbReference type="Pfam" id="PF04471"/>
    </source>
</evidence>
<organism evidence="4 5">
    <name type="scientific">Enterococcus wangshanyuanii</name>
    <dbReference type="NCBI Taxonomy" id="2005703"/>
    <lineage>
        <taxon>Bacteria</taxon>
        <taxon>Bacillati</taxon>
        <taxon>Bacillota</taxon>
        <taxon>Bacilli</taxon>
        <taxon>Lactobacillales</taxon>
        <taxon>Enterococcaceae</taxon>
        <taxon>Enterococcus</taxon>
    </lineage>
</organism>
<dbReference type="EMBL" id="BMKI01000024">
    <property type="protein sequence ID" value="GGD05548.1"/>
    <property type="molecule type" value="Genomic_DNA"/>
</dbReference>
<dbReference type="PANTHER" id="PTHR30015:SF7">
    <property type="entry name" value="TYPE IV METHYL-DIRECTED RESTRICTION ENZYME ECOKMRR"/>
    <property type="match status" value="1"/>
</dbReference>
<dbReference type="RefSeq" id="WP_088271864.1">
    <property type="nucleotide sequence ID" value="NZ_BMKI01000024.1"/>
</dbReference>
<evidence type="ECO:0000256" key="1">
    <source>
        <dbReference type="ARBA" id="ARBA00022801"/>
    </source>
</evidence>
<dbReference type="Proteomes" id="UP000630615">
    <property type="component" value="Unassembled WGS sequence"/>
</dbReference>
<keyword evidence="1" id="KW-0378">Hydrolase</keyword>
<gene>
    <name evidence="4" type="ORF">GCM10011573_38730</name>
</gene>
<dbReference type="InterPro" id="IPR011856">
    <property type="entry name" value="tRNA_endonuc-like_dom_sf"/>
</dbReference>
<reference evidence="5" key="1">
    <citation type="journal article" date="2019" name="Int. J. Syst. Evol. Microbiol.">
        <title>The Global Catalogue of Microorganisms (GCM) 10K type strain sequencing project: providing services to taxonomists for standard genome sequencing and annotation.</title>
        <authorList>
            <consortium name="The Broad Institute Genomics Platform"/>
            <consortium name="The Broad Institute Genome Sequencing Center for Infectious Disease"/>
            <person name="Wu L."/>
            <person name="Ma J."/>
        </authorList>
    </citation>
    <scope>NUCLEOTIDE SEQUENCE [LARGE SCALE GENOMIC DNA]</scope>
    <source>
        <strain evidence="5">CGMCC 1.15942</strain>
    </source>
</reference>
<dbReference type="InterPro" id="IPR011335">
    <property type="entry name" value="Restrct_endonuc-II-like"/>
</dbReference>
<feature type="domain" description="Restriction system protein Mrr-like N-terminal" evidence="3">
    <location>
        <begin position="20"/>
        <end position="105"/>
    </location>
</feature>
<dbReference type="SUPFAM" id="SSF52980">
    <property type="entry name" value="Restriction endonuclease-like"/>
    <property type="match status" value="1"/>
</dbReference>
<dbReference type="PANTHER" id="PTHR30015">
    <property type="entry name" value="MRR RESTRICTION SYSTEM PROTEIN"/>
    <property type="match status" value="1"/>
</dbReference>
<evidence type="ECO:0000259" key="3">
    <source>
        <dbReference type="Pfam" id="PF14338"/>
    </source>
</evidence>
<dbReference type="Gene3D" id="3.40.1350.10">
    <property type="match status" value="1"/>
</dbReference>
<evidence type="ECO:0000313" key="4">
    <source>
        <dbReference type="EMBL" id="GGD05548.1"/>
    </source>
</evidence>
<accession>A0ABQ1PX75</accession>
<feature type="domain" description="Restriction endonuclease type IV Mrr" evidence="2">
    <location>
        <begin position="175"/>
        <end position="291"/>
    </location>
</feature>
<dbReference type="InterPro" id="IPR007560">
    <property type="entry name" value="Restrct_endonuc_IV_Mrr"/>
</dbReference>
<proteinExistence type="predicted"/>
<dbReference type="Pfam" id="PF04471">
    <property type="entry name" value="Mrr_cat"/>
    <property type="match status" value="1"/>
</dbReference>
<keyword evidence="4" id="KW-0540">Nuclease</keyword>
<dbReference type="GO" id="GO:0004519">
    <property type="term" value="F:endonuclease activity"/>
    <property type="evidence" value="ECO:0007669"/>
    <property type="project" value="UniProtKB-KW"/>
</dbReference>
<protein>
    <submittedName>
        <fullName evidence="4">Restriction endonuclease</fullName>
    </submittedName>
</protein>